<dbReference type="AlphaFoldDB" id="A0AAV7LDP4"/>
<feature type="compositionally biased region" description="Basic and acidic residues" evidence="1">
    <location>
        <begin position="56"/>
        <end position="66"/>
    </location>
</feature>
<dbReference type="Proteomes" id="UP001066276">
    <property type="component" value="Chromosome 12"/>
</dbReference>
<reference evidence="2" key="1">
    <citation type="journal article" date="2022" name="bioRxiv">
        <title>Sequencing and chromosome-scale assembly of the giantPleurodeles waltlgenome.</title>
        <authorList>
            <person name="Brown T."/>
            <person name="Elewa A."/>
            <person name="Iarovenko S."/>
            <person name="Subramanian E."/>
            <person name="Araus A.J."/>
            <person name="Petzold A."/>
            <person name="Susuki M."/>
            <person name="Suzuki K.-i.T."/>
            <person name="Hayashi T."/>
            <person name="Toyoda A."/>
            <person name="Oliveira C."/>
            <person name="Osipova E."/>
            <person name="Leigh N.D."/>
            <person name="Simon A."/>
            <person name="Yun M.H."/>
        </authorList>
    </citation>
    <scope>NUCLEOTIDE SEQUENCE</scope>
    <source>
        <strain evidence="2">20211129_DDA</strain>
        <tissue evidence="2">Liver</tissue>
    </source>
</reference>
<dbReference type="EMBL" id="JANPWB010000016">
    <property type="protein sequence ID" value="KAJ1085700.1"/>
    <property type="molecule type" value="Genomic_DNA"/>
</dbReference>
<feature type="region of interest" description="Disordered" evidence="1">
    <location>
        <begin position="56"/>
        <end position="93"/>
    </location>
</feature>
<gene>
    <name evidence="2" type="ORF">NDU88_005826</name>
</gene>
<accession>A0AAV7LDP4</accession>
<protein>
    <submittedName>
        <fullName evidence="2">Uncharacterized protein</fullName>
    </submittedName>
</protein>
<name>A0AAV7LDP4_PLEWA</name>
<evidence type="ECO:0000256" key="1">
    <source>
        <dbReference type="SAM" id="MobiDB-lite"/>
    </source>
</evidence>
<comment type="caution">
    <text evidence="2">The sequence shown here is derived from an EMBL/GenBank/DDBJ whole genome shotgun (WGS) entry which is preliminary data.</text>
</comment>
<evidence type="ECO:0000313" key="3">
    <source>
        <dbReference type="Proteomes" id="UP001066276"/>
    </source>
</evidence>
<feature type="compositionally biased region" description="Basic and acidic residues" evidence="1">
    <location>
        <begin position="81"/>
        <end position="93"/>
    </location>
</feature>
<organism evidence="2 3">
    <name type="scientific">Pleurodeles waltl</name>
    <name type="common">Iberian ribbed newt</name>
    <dbReference type="NCBI Taxonomy" id="8319"/>
    <lineage>
        <taxon>Eukaryota</taxon>
        <taxon>Metazoa</taxon>
        <taxon>Chordata</taxon>
        <taxon>Craniata</taxon>
        <taxon>Vertebrata</taxon>
        <taxon>Euteleostomi</taxon>
        <taxon>Amphibia</taxon>
        <taxon>Batrachia</taxon>
        <taxon>Caudata</taxon>
        <taxon>Salamandroidea</taxon>
        <taxon>Salamandridae</taxon>
        <taxon>Pleurodelinae</taxon>
        <taxon>Pleurodeles</taxon>
    </lineage>
</organism>
<keyword evidence="3" id="KW-1185">Reference proteome</keyword>
<evidence type="ECO:0000313" key="2">
    <source>
        <dbReference type="EMBL" id="KAJ1085700.1"/>
    </source>
</evidence>
<sequence length="153" mass="16868">MWRPHHLRAQEEKSSSSCMNTLRAAQVTMSTASATHIFSGVEALPQVLPTYRWRYKKPESSSEARDAAASGRQRTPAVSDPRPEETRARKCSMERAVKVHIISTYMGSARTKTGPRPHAPETGPGHVSLIQALDLLMMGRCETKRAQATTPLG</sequence>
<proteinExistence type="predicted"/>